<keyword evidence="16" id="KW-1185">Reference proteome</keyword>
<accession>A0ABQ4TJI0</accession>
<dbReference type="RefSeq" id="WP_147817898.1">
    <property type="nucleotide sequence ID" value="NZ_BPRA01000006.1"/>
</dbReference>
<comment type="function">
    <text evidence="13">Necessary for the introduction of cis unsaturation into fatty acids. Catalyzes the dehydration of (3R)-3-hydroxydecanoyl-ACP to E-(2)-decenoyl-ACP and then its isomerization to Z-(3)-decenoyl-ACP. Can catalyze the dehydratase reaction for beta-hydroxyacyl-ACPs with saturated chain lengths up to 16:0, being most active on intermediate chain length.</text>
</comment>
<evidence type="ECO:0000256" key="14">
    <source>
        <dbReference type="SAM" id="MobiDB-lite"/>
    </source>
</evidence>
<comment type="catalytic activity">
    <reaction evidence="13">
        <text>(3R)-hydroxydecanoyl-[ACP] = (2E)-decenoyl-[ACP] + H2O</text>
        <dbReference type="Rhea" id="RHEA:41860"/>
        <dbReference type="Rhea" id="RHEA-COMP:9638"/>
        <dbReference type="Rhea" id="RHEA-COMP:9639"/>
        <dbReference type="ChEBI" id="CHEBI:15377"/>
        <dbReference type="ChEBI" id="CHEBI:78466"/>
        <dbReference type="ChEBI" id="CHEBI:78467"/>
    </reaction>
</comment>
<dbReference type="NCBIfam" id="TIGR01749">
    <property type="entry name" value="fabA"/>
    <property type="match status" value="1"/>
</dbReference>
<evidence type="ECO:0000256" key="10">
    <source>
        <dbReference type="ARBA" id="ARBA00023160"/>
    </source>
</evidence>
<evidence type="ECO:0000256" key="2">
    <source>
        <dbReference type="ARBA" id="ARBA00004496"/>
    </source>
</evidence>
<dbReference type="EMBL" id="BPRA01000006">
    <property type="protein sequence ID" value="GJE54957.1"/>
    <property type="molecule type" value="Genomic_DNA"/>
</dbReference>
<comment type="pathway">
    <text evidence="3 13">Lipid metabolism; fatty acid biosynthesis.</text>
</comment>
<evidence type="ECO:0000256" key="9">
    <source>
        <dbReference type="ARBA" id="ARBA00023098"/>
    </source>
</evidence>
<comment type="subunit">
    <text evidence="5 13">Homodimer.</text>
</comment>
<dbReference type="InterPro" id="IPR013114">
    <property type="entry name" value="FabA_FabZ"/>
</dbReference>
<dbReference type="InterPro" id="IPR010083">
    <property type="entry name" value="FabA"/>
</dbReference>
<comment type="catalytic activity">
    <reaction evidence="1 13">
        <text>a (3R)-hydroxyacyl-[ACP] = a (2E)-enoyl-[ACP] + H2O</text>
        <dbReference type="Rhea" id="RHEA:13097"/>
        <dbReference type="Rhea" id="RHEA-COMP:9925"/>
        <dbReference type="Rhea" id="RHEA-COMP:9945"/>
        <dbReference type="ChEBI" id="CHEBI:15377"/>
        <dbReference type="ChEBI" id="CHEBI:78784"/>
        <dbReference type="ChEBI" id="CHEBI:78827"/>
        <dbReference type="EC" id="4.2.1.59"/>
    </reaction>
</comment>
<sequence>MPPDATTPSDHDNASAEGTGAPARASRYSYEELLACGRGELFGAGNAQLPLPPMLMFDRITSIGTEGGAYEKGHVLAEFDIRPDLWFFPCHFKGDPVMPGCLGLDALWQLVGFFLGWSGAPGRGRALGVGEVKFSEQVLPTVKKVVYGIDIRRMRTGKLVLGIADGWLEADGRRIYEAKDLRVALFQS</sequence>
<keyword evidence="6 13" id="KW-0963">Cytoplasm</keyword>
<dbReference type="Gene3D" id="3.10.129.10">
    <property type="entry name" value="Hotdog Thioesterase"/>
    <property type="match status" value="1"/>
</dbReference>
<dbReference type="EC" id="5.3.3.14" evidence="13"/>
<evidence type="ECO:0000313" key="16">
    <source>
        <dbReference type="Proteomes" id="UP001055101"/>
    </source>
</evidence>
<comment type="caution">
    <text evidence="15">The sequence shown here is derived from an EMBL/GenBank/DDBJ whole genome shotgun (WGS) entry which is preliminary data.</text>
</comment>
<proteinExistence type="inferred from homology"/>
<evidence type="ECO:0000256" key="11">
    <source>
        <dbReference type="ARBA" id="ARBA00023235"/>
    </source>
</evidence>
<evidence type="ECO:0000256" key="12">
    <source>
        <dbReference type="ARBA" id="ARBA00023239"/>
    </source>
</evidence>
<feature type="active site" evidence="13">
    <location>
        <position position="91"/>
    </location>
</feature>
<keyword evidence="7 13" id="KW-0444">Lipid biosynthesis</keyword>
<dbReference type="InterPro" id="IPR029069">
    <property type="entry name" value="HotDog_dom_sf"/>
</dbReference>
<evidence type="ECO:0000256" key="8">
    <source>
        <dbReference type="ARBA" id="ARBA00022832"/>
    </source>
</evidence>
<evidence type="ECO:0000256" key="7">
    <source>
        <dbReference type="ARBA" id="ARBA00022516"/>
    </source>
</evidence>
<evidence type="ECO:0000256" key="6">
    <source>
        <dbReference type="ARBA" id="ARBA00022490"/>
    </source>
</evidence>
<dbReference type="NCBIfam" id="NF003509">
    <property type="entry name" value="PRK05174.1"/>
    <property type="match status" value="1"/>
</dbReference>
<dbReference type="Proteomes" id="UP001055101">
    <property type="component" value="Unassembled WGS sequence"/>
</dbReference>
<dbReference type="Pfam" id="PF07977">
    <property type="entry name" value="FabA"/>
    <property type="match status" value="1"/>
</dbReference>
<comment type="similarity">
    <text evidence="4 13">Belongs to the thioester dehydratase family. FabA subfamily.</text>
</comment>
<evidence type="ECO:0000256" key="13">
    <source>
        <dbReference type="HAMAP-Rule" id="MF_00405"/>
    </source>
</evidence>
<evidence type="ECO:0000256" key="4">
    <source>
        <dbReference type="ARBA" id="ARBA00006714"/>
    </source>
</evidence>
<keyword evidence="10 13" id="KW-0275">Fatty acid biosynthesis</keyword>
<dbReference type="HAMAP" id="MF_00405">
    <property type="entry name" value="FabA"/>
    <property type="match status" value="1"/>
</dbReference>
<name>A0ABQ4TJI0_9HYPH</name>
<organism evidence="15 16">
    <name type="scientific">Methylobacterium thuringiense</name>
    <dbReference type="NCBI Taxonomy" id="1003091"/>
    <lineage>
        <taxon>Bacteria</taxon>
        <taxon>Pseudomonadati</taxon>
        <taxon>Pseudomonadota</taxon>
        <taxon>Alphaproteobacteria</taxon>
        <taxon>Hyphomicrobiales</taxon>
        <taxon>Methylobacteriaceae</taxon>
        <taxon>Methylobacterium</taxon>
    </lineage>
</organism>
<keyword evidence="9 13" id="KW-0443">Lipid metabolism</keyword>
<keyword evidence="12 13" id="KW-0456">Lyase</keyword>
<evidence type="ECO:0000313" key="15">
    <source>
        <dbReference type="EMBL" id="GJE54957.1"/>
    </source>
</evidence>
<evidence type="ECO:0000256" key="5">
    <source>
        <dbReference type="ARBA" id="ARBA00011738"/>
    </source>
</evidence>
<keyword evidence="8 13" id="KW-0276">Fatty acid metabolism</keyword>
<comment type="catalytic activity">
    <reaction evidence="13">
        <text>(2E)-decenoyl-[ACP] = (3Z)-decenoyl-[ACP]</text>
        <dbReference type="Rhea" id="RHEA:23568"/>
        <dbReference type="Rhea" id="RHEA-COMP:9639"/>
        <dbReference type="Rhea" id="RHEA-COMP:9927"/>
        <dbReference type="ChEBI" id="CHEBI:78467"/>
        <dbReference type="ChEBI" id="CHEBI:78798"/>
        <dbReference type="EC" id="5.3.3.14"/>
    </reaction>
</comment>
<comment type="subcellular location">
    <subcellularLocation>
        <location evidence="2 13">Cytoplasm</location>
    </subcellularLocation>
</comment>
<dbReference type="EC" id="4.2.1.59" evidence="13"/>
<dbReference type="SUPFAM" id="SSF54637">
    <property type="entry name" value="Thioesterase/thiol ester dehydrase-isomerase"/>
    <property type="match status" value="1"/>
</dbReference>
<dbReference type="PANTHER" id="PTHR30272:SF8">
    <property type="entry name" value="3-HYDROXYDECANOYL-[ACYL-CARRIER-PROTEIN] DEHYDRATASE"/>
    <property type="match status" value="1"/>
</dbReference>
<dbReference type="PANTHER" id="PTHR30272">
    <property type="entry name" value="3-HYDROXYACYL-[ACYL-CARRIER-PROTEIN] DEHYDRATASE"/>
    <property type="match status" value="1"/>
</dbReference>
<gene>
    <name evidence="13 15" type="primary">fabA</name>
    <name evidence="15" type="ORF">EKPJFOCH_1443</name>
</gene>
<dbReference type="CDD" id="cd01287">
    <property type="entry name" value="FabA"/>
    <property type="match status" value="1"/>
</dbReference>
<evidence type="ECO:0000256" key="3">
    <source>
        <dbReference type="ARBA" id="ARBA00005194"/>
    </source>
</evidence>
<protein>
    <recommendedName>
        <fullName evidence="13">3-hydroxydecanoyl-[acyl-carrier-protein] dehydratase</fullName>
        <ecNumber evidence="13">4.2.1.59</ecNumber>
    </recommendedName>
    <alternativeName>
        <fullName evidence="13">3-hydroxyacyl-[acyl-carrier-protein] dehydratase FabA</fullName>
    </alternativeName>
    <alternativeName>
        <fullName evidence="13">Beta-hydroxydecanoyl thioester dehydrase</fullName>
    </alternativeName>
    <alternativeName>
        <fullName evidence="13">Trans-2-decenoyl-[acyl-carrier-protein] isomerase</fullName>
        <ecNumber evidence="13">5.3.3.14</ecNumber>
    </alternativeName>
</protein>
<evidence type="ECO:0000256" key="1">
    <source>
        <dbReference type="ARBA" id="ARBA00001055"/>
    </source>
</evidence>
<keyword evidence="11 13" id="KW-0413">Isomerase</keyword>
<feature type="region of interest" description="Disordered" evidence="14">
    <location>
        <begin position="1"/>
        <end position="23"/>
    </location>
</feature>
<reference evidence="15" key="1">
    <citation type="journal article" date="2021" name="Front. Microbiol.">
        <title>Comprehensive Comparative Genomics and Phenotyping of Methylobacterium Species.</title>
        <authorList>
            <person name="Alessa O."/>
            <person name="Ogura Y."/>
            <person name="Fujitani Y."/>
            <person name="Takami H."/>
            <person name="Hayashi T."/>
            <person name="Sahin N."/>
            <person name="Tani A."/>
        </authorList>
    </citation>
    <scope>NUCLEOTIDE SEQUENCE</scope>
    <source>
        <strain evidence="15">DSM 23674</strain>
    </source>
</reference>
<reference evidence="15" key="2">
    <citation type="submission" date="2021-08" db="EMBL/GenBank/DDBJ databases">
        <authorList>
            <person name="Tani A."/>
            <person name="Ola A."/>
            <person name="Ogura Y."/>
            <person name="Katsura K."/>
            <person name="Hayashi T."/>
        </authorList>
    </citation>
    <scope>NUCLEOTIDE SEQUENCE</scope>
    <source>
        <strain evidence="15">DSM 23674</strain>
    </source>
</reference>